<keyword evidence="10 12" id="KW-0739">Sodium transport</keyword>
<protein>
    <recommendedName>
        <fullName evidence="16">Sodium channel protein Nach</fullName>
    </recommendedName>
</protein>
<evidence type="ECO:0000256" key="11">
    <source>
        <dbReference type="ARBA" id="ARBA00023303"/>
    </source>
</evidence>
<dbReference type="FunCoup" id="A0A7M7IQ49">
    <property type="interactions" value="31"/>
</dbReference>
<keyword evidence="5 12" id="KW-0812">Transmembrane</keyword>
<reference evidence="14" key="1">
    <citation type="submission" date="2021-01" db="UniProtKB">
        <authorList>
            <consortium name="EnsemblMetazoa"/>
        </authorList>
    </citation>
    <scope>IDENTIFICATION</scope>
</reference>
<evidence type="ECO:0000256" key="1">
    <source>
        <dbReference type="ARBA" id="ARBA00004141"/>
    </source>
</evidence>
<keyword evidence="7" id="KW-0915">Sodium</keyword>
<feature type="transmembrane region" description="Helical" evidence="13">
    <location>
        <begin position="66"/>
        <end position="86"/>
    </location>
</feature>
<evidence type="ECO:0000256" key="3">
    <source>
        <dbReference type="ARBA" id="ARBA00022448"/>
    </source>
</evidence>
<dbReference type="PANTHER" id="PTHR11690">
    <property type="entry name" value="AMILORIDE-SENSITIVE SODIUM CHANNEL-RELATED"/>
    <property type="match status" value="1"/>
</dbReference>
<accession>A0A7M7IQ49</accession>
<dbReference type="InterPro" id="IPR001873">
    <property type="entry name" value="ENaC"/>
</dbReference>
<dbReference type="Pfam" id="PF00858">
    <property type="entry name" value="ASC"/>
    <property type="match status" value="1"/>
</dbReference>
<dbReference type="EnsemblMetazoa" id="XM_016981886">
    <property type="protein sequence ID" value="XP_016837375"/>
    <property type="gene ID" value="LOC100116501"/>
</dbReference>
<evidence type="ECO:0000256" key="4">
    <source>
        <dbReference type="ARBA" id="ARBA00022461"/>
    </source>
</evidence>
<keyword evidence="11 12" id="KW-0407">Ion channel</keyword>
<name>A0A7M7IQ49_NASVI</name>
<evidence type="ECO:0000256" key="7">
    <source>
        <dbReference type="ARBA" id="ARBA00023053"/>
    </source>
</evidence>
<dbReference type="Gene3D" id="2.60.470.10">
    <property type="entry name" value="Acid-sensing ion channels like domains"/>
    <property type="match status" value="1"/>
</dbReference>
<keyword evidence="6 13" id="KW-1133">Transmembrane helix</keyword>
<dbReference type="GO" id="GO:0015280">
    <property type="term" value="F:ligand-gated sodium channel activity"/>
    <property type="evidence" value="ECO:0007669"/>
    <property type="project" value="TreeGrafter"/>
</dbReference>
<evidence type="ECO:0000256" key="13">
    <source>
        <dbReference type="SAM" id="Phobius"/>
    </source>
</evidence>
<keyword evidence="4 12" id="KW-0894">Sodium channel</keyword>
<dbReference type="AlphaFoldDB" id="A0A7M7IQ49"/>
<dbReference type="OrthoDB" id="16754at2759"/>
<organism evidence="14 15">
    <name type="scientific">Nasonia vitripennis</name>
    <name type="common">Parasitic wasp</name>
    <dbReference type="NCBI Taxonomy" id="7425"/>
    <lineage>
        <taxon>Eukaryota</taxon>
        <taxon>Metazoa</taxon>
        <taxon>Ecdysozoa</taxon>
        <taxon>Arthropoda</taxon>
        <taxon>Hexapoda</taxon>
        <taxon>Insecta</taxon>
        <taxon>Pterygota</taxon>
        <taxon>Neoptera</taxon>
        <taxon>Endopterygota</taxon>
        <taxon>Hymenoptera</taxon>
        <taxon>Apocrita</taxon>
        <taxon>Proctotrupomorpha</taxon>
        <taxon>Chalcidoidea</taxon>
        <taxon>Pteromalidae</taxon>
        <taxon>Pteromalinae</taxon>
        <taxon>Nasonia</taxon>
    </lineage>
</organism>
<evidence type="ECO:0000256" key="10">
    <source>
        <dbReference type="ARBA" id="ARBA00023201"/>
    </source>
</evidence>
<evidence type="ECO:0000313" key="15">
    <source>
        <dbReference type="Proteomes" id="UP000002358"/>
    </source>
</evidence>
<dbReference type="PANTHER" id="PTHR11690:SF175">
    <property type="entry name" value="PICKPOCKET 13-RELATED"/>
    <property type="match status" value="1"/>
</dbReference>
<evidence type="ECO:0008006" key="16">
    <source>
        <dbReference type="Google" id="ProtNLM"/>
    </source>
</evidence>
<dbReference type="InParanoid" id="A0A7M7IQ49"/>
<keyword evidence="9 13" id="KW-0472">Membrane</keyword>
<evidence type="ECO:0000256" key="8">
    <source>
        <dbReference type="ARBA" id="ARBA00023065"/>
    </source>
</evidence>
<evidence type="ECO:0000256" key="5">
    <source>
        <dbReference type="ARBA" id="ARBA00022692"/>
    </source>
</evidence>
<keyword evidence="3 12" id="KW-0813">Transport</keyword>
<comment type="subcellular location">
    <subcellularLocation>
        <location evidence="1">Membrane</location>
        <topology evidence="1">Multi-pass membrane protein</topology>
    </subcellularLocation>
</comment>
<evidence type="ECO:0000256" key="2">
    <source>
        <dbReference type="ARBA" id="ARBA00007193"/>
    </source>
</evidence>
<evidence type="ECO:0000256" key="12">
    <source>
        <dbReference type="RuleBase" id="RU000679"/>
    </source>
</evidence>
<keyword evidence="15" id="KW-1185">Reference proteome</keyword>
<evidence type="ECO:0000313" key="14">
    <source>
        <dbReference type="EnsemblMetazoa" id="XP_016837375"/>
    </source>
</evidence>
<comment type="similarity">
    <text evidence="2 12">Belongs to the amiloride-sensitive sodium channel (TC 1.A.6) family.</text>
</comment>
<keyword evidence="8 12" id="KW-0406">Ion transport</keyword>
<dbReference type="GeneID" id="100116501"/>
<proteinExistence type="inferred from homology"/>
<dbReference type="CTD" id="3346226"/>
<dbReference type="GO" id="GO:0005886">
    <property type="term" value="C:plasma membrane"/>
    <property type="evidence" value="ECO:0007669"/>
    <property type="project" value="TreeGrafter"/>
</dbReference>
<sequence length="497" mass="57272">MNRAPISIGTRIPSTFPSLNQTFHPPNFTKMHPRNLIRWLEAYLKSSNIHGLKYIVEKNYHWTERLFWLIMCVLSWYACVATVLSINRNFVEKPVAITVDTSYLDWQSPFPTIAICSSFNQAAKEFAASLINKYSNKSLNAHTLSEQLFLPSRMGYLKRLEKLNIPAEDYVAVYDRVEPNCSETFIGCSWNGKAFNCCNEFVTLHTAVGYCQMLNSKHAKPANPAVDFSVNRTHRYAQLSFDFTERFKKANSDIQIFFLNNVEIPTISTSNNKILKNIERVVGIEFNILDIVNESGVRNTPPDKRECRFPEENEDTLIYKLYSFDGCITDIDVHRMQESCDCISYAYPRKAGLRVCNMTGMRCIGEYRREGQASSSSSCLPDCEGASVDWYTYELINEESTRGSGLRMRMLSMPHMRYQRYVVRSLLDVWQVAVRSACSPEPVYSASWNFFIGCCLDLVNLADPRAYRYMLMPFRIRECQQVCNLISRLKLCSQTKQ</sequence>
<evidence type="ECO:0000256" key="6">
    <source>
        <dbReference type="ARBA" id="ARBA00022989"/>
    </source>
</evidence>
<evidence type="ECO:0000256" key="9">
    <source>
        <dbReference type="ARBA" id="ARBA00023136"/>
    </source>
</evidence>
<dbReference type="RefSeq" id="XP_016837375.1">
    <property type="nucleotide sequence ID" value="XM_016981886.3"/>
</dbReference>
<dbReference type="Proteomes" id="UP000002358">
    <property type="component" value="Chromosome 2"/>
</dbReference>